<evidence type="ECO:0000256" key="2">
    <source>
        <dbReference type="ARBA" id="ARBA00023125"/>
    </source>
</evidence>
<dbReference type="Pfam" id="PF00589">
    <property type="entry name" value="Phage_integrase"/>
    <property type="match status" value="1"/>
</dbReference>
<reference evidence="5 6" key="1">
    <citation type="submission" date="2023-04" db="EMBL/GenBank/DDBJ databases">
        <title>Tenacibaculum tangerinum sp. nov., isolated from sea tidal flat of South Korea.</title>
        <authorList>
            <person name="Lee S.H."/>
            <person name="Kim J.-J."/>
        </authorList>
    </citation>
    <scope>NUCLEOTIDE SEQUENCE [LARGE SCALE GENOMIC DNA]</scope>
    <source>
        <strain evidence="5 6">GRR-S3-23</strain>
    </source>
</reference>
<protein>
    <submittedName>
        <fullName evidence="5">Tyrosine-type recombinase/integrase</fullName>
    </submittedName>
</protein>
<evidence type="ECO:0000313" key="5">
    <source>
        <dbReference type="EMBL" id="WGH76255.1"/>
    </source>
</evidence>
<keyword evidence="6" id="KW-1185">Reference proteome</keyword>
<dbReference type="PANTHER" id="PTHR30349:SF41">
    <property type="entry name" value="INTEGRASE_RECOMBINASE PROTEIN MJ0367-RELATED"/>
    <property type="match status" value="1"/>
</dbReference>
<dbReference type="InterPro" id="IPR011010">
    <property type="entry name" value="DNA_brk_join_enz"/>
</dbReference>
<accession>A0ABY8L4E1</accession>
<dbReference type="InterPro" id="IPR013762">
    <property type="entry name" value="Integrase-like_cat_sf"/>
</dbReference>
<sequence length="120" mass="13789">MKKETITISFKRYKGKDSLMYSAESVRQFLKRSAKLASINKTVTPHNLGHSYATHLLENGVDIRYKQSLLGHAKPETTMIYTHVQRKDLLEITNPLDSALKKIQKDYNNNLNVLLSRNIT</sequence>
<evidence type="ECO:0000259" key="4">
    <source>
        <dbReference type="PROSITE" id="PS51898"/>
    </source>
</evidence>
<dbReference type="Gene3D" id="1.10.443.10">
    <property type="entry name" value="Intergrase catalytic core"/>
    <property type="match status" value="1"/>
</dbReference>
<dbReference type="SUPFAM" id="SSF56349">
    <property type="entry name" value="DNA breaking-rejoining enzymes"/>
    <property type="match status" value="1"/>
</dbReference>
<dbReference type="InterPro" id="IPR050090">
    <property type="entry name" value="Tyrosine_recombinase_XerCD"/>
</dbReference>
<evidence type="ECO:0000256" key="3">
    <source>
        <dbReference type="ARBA" id="ARBA00023172"/>
    </source>
</evidence>
<comment type="similarity">
    <text evidence="1">Belongs to the 'phage' integrase family.</text>
</comment>
<evidence type="ECO:0000313" key="6">
    <source>
        <dbReference type="Proteomes" id="UP001232001"/>
    </source>
</evidence>
<organism evidence="5 6">
    <name type="scientific">Tenacibaculum tangerinum</name>
    <dbReference type="NCBI Taxonomy" id="3038772"/>
    <lineage>
        <taxon>Bacteria</taxon>
        <taxon>Pseudomonadati</taxon>
        <taxon>Bacteroidota</taxon>
        <taxon>Flavobacteriia</taxon>
        <taxon>Flavobacteriales</taxon>
        <taxon>Flavobacteriaceae</taxon>
        <taxon>Tenacibaculum</taxon>
    </lineage>
</organism>
<dbReference type="PANTHER" id="PTHR30349">
    <property type="entry name" value="PHAGE INTEGRASE-RELATED"/>
    <property type="match status" value="1"/>
</dbReference>
<dbReference type="EMBL" id="CP122539">
    <property type="protein sequence ID" value="WGH76255.1"/>
    <property type="molecule type" value="Genomic_DNA"/>
</dbReference>
<dbReference type="RefSeq" id="WP_279652124.1">
    <property type="nucleotide sequence ID" value="NZ_CP122539.1"/>
</dbReference>
<name>A0ABY8L4E1_9FLAO</name>
<keyword evidence="2" id="KW-0238">DNA-binding</keyword>
<dbReference type="Proteomes" id="UP001232001">
    <property type="component" value="Chromosome"/>
</dbReference>
<dbReference type="PROSITE" id="PS51898">
    <property type="entry name" value="TYR_RECOMBINASE"/>
    <property type="match status" value="1"/>
</dbReference>
<evidence type="ECO:0000256" key="1">
    <source>
        <dbReference type="ARBA" id="ARBA00008857"/>
    </source>
</evidence>
<gene>
    <name evidence="5" type="ORF">P8625_03560</name>
</gene>
<proteinExistence type="inferred from homology"/>
<feature type="domain" description="Tyr recombinase" evidence="4">
    <location>
        <begin position="1"/>
        <end position="94"/>
    </location>
</feature>
<dbReference type="InterPro" id="IPR002104">
    <property type="entry name" value="Integrase_catalytic"/>
</dbReference>
<keyword evidence="3" id="KW-0233">DNA recombination</keyword>